<dbReference type="AlphaFoldDB" id="A0A3N4Z2B7"/>
<dbReference type="PRINTS" id="PR01955">
    <property type="entry name" value="LANCFRANKIA"/>
</dbReference>
<evidence type="ECO:0000313" key="1">
    <source>
        <dbReference type="EMBL" id="RPF26737.1"/>
    </source>
</evidence>
<protein>
    <recommendedName>
        <fullName evidence="3">Lanthionine synthetase-like protein</fullName>
    </recommendedName>
</protein>
<gene>
    <name evidence="1" type="ORF">EDD32_1187</name>
</gene>
<organism evidence="1 2">
    <name type="scientific">Georgenia muralis</name>
    <dbReference type="NCBI Taxonomy" id="154117"/>
    <lineage>
        <taxon>Bacteria</taxon>
        <taxon>Bacillati</taxon>
        <taxon>Actinomycetota</taxon>
        <taxon>Actinomycetes</taxon>
        <taxon>Micrococcales</taxon>
        <taxon>Bogoriellaceae</taxon>
        <taxon>Georgenia</taxon>
    </lineage>
</organism>
<comment type="caution">
    <text evidence="1">The sequence shown here is derived from an EMBL/GenBank/DDBJ whole genome shotgun (WGS) entry which is preliminary data.</text>
</comment>
<dbReference type="Proteomes" id="UP000280726">
    <property type="component" value="Unassembled WGS sequence"/>
</dbReference>
<name>A0A3N4Z2B7_9MICO</name>
<proteinExistence type="predicted"/>
<evidence type="ECO:0008006" key="3">
    <source>
        <dbReference type="Google" id="ProtNLM"/>
    </source>
</evidence>
<keyword evidence="2" id="KW-1185">Reference proteome</keyword>
<reference evidence="1 2" key="1">
    <citation type="submission" date="2018-11" db="EMBL/GenBank/DDBJ databases">
        <title>Sequencing the genomes of 1000 actinobacteria strains.</title>
        <authorList>
            <person name="Klenk H.-P."/>
        </authorList>
    </citation>
    <scope>NUCLEOTIDE SEQUENCE [LARGE SCALE GENOMIC DNA]</scope>
    <source>
        <strain evidence="1 2">DSM 14418</strain>
    </source>
</reference>
<dbReference type="RefSeq" id="WP_123915755.1">
    <property type="nucleotide sequence ID" value="NZ_RKRA01000001.1"/>
</dbReference>
<sequence>MSATTQWVRPHAAVVRPARDAVDLLAPDAPADVLHLRDRGALAHRQARSALVREILRSATPARADRLFPGTDGASLGTGAAGVLWALAEIGADVPERLVDWLVARADELTAPGLFDGASGAALALDRLGRHDDAARLWRRADEAPLGRLDVSVSSGLAGLGLALLERAPIGDEDALMARLTEIAGELIVRLGACDHGSGLLEGGAGAALFLIHLYEITEDESLLGPAEAALLQDLGKLGWAPLSGDGAAPLWWQQPTLGQGSAGLAMVIREAMAHLDDRWLGDAAEWIATAAECYSPEEAGLDGGAAGVAMALWHLRRTPWDTPVQRRAVMGPHLGRLGLLGAKIDVRSTGAGLLSGAAGTLLALEALMGAGDGRIFLFS</sequence>
<dbReference type="Gene3D" id="1.50.10.20">
    <property type="match status" value="2"/>
</dbReference>
<dbReference type="InterPro" id="IPR007822">
    <property type="entry name" value="LANC-like"/>
</dbReference>
<dbReference type="SUPFAM" id="SSF158745">
    <property type="entry name" value="LanC-like"/>
    <property type="match status" value="1"/>
</dbReference>
<evidence type="ECO:0000313" key="2">
    <source>
        <dbReference type="Proteomes" id="UP000280726"/>
    </source>
</evidence>
<accession>A0A3N4Z2B7</accession>
<dbReference type="SMART" id="SM01260">
    <property type="entry name" value="LANC_like"/>
    <property type="match status" value="1"/>
</dbReference>
<dbReference type="GO" id="GO:0031179">
    <property type="term" value="P:peptide modification"/>
    <property type="evidence" value="ECO:0007669"/>
    <property type="project" value="InterPro"/>
</dbReference>
<dbReference type="OrthoDB" id="1492512at2"/>
<dbReference type="EMBL" id="RKRA01000001">
    <property type="protein sequence ID" value="RPF26737.1"/>
    <property type="molecule type" value="Genomic_DNA"/>
</dbReference>